<dbReference type="InterPro" id="IPR036259">
    <property type="entry name" value="MFS_trans_sf"/>
</dbReference>
<evidence type="ECO:0000313" key="10">
    <source>
        <dbReference type="EMBL" id="KAH7136352.1"/>
    </source>
</evidence>
<evidence type="ECO:0000256" key="2">
    <source>
        <dbReference type="ARBA" id="ARBA00022448"/>
    </source>
</evidence>
<feature type="transmembrane region" description="Helical" evidence="8">
    <location>
        <begin position="329"/>
        <end position="346"/>
    </location>
</feature>
<evidence type="ECO:0000259" key="9">
    <source>
        <dbReference type="PROSITE" id="PS50850"/>
    </source>
</evidence>
<dbReference type="EMBL" id="JAGMUV010000013">
    <property type="protein sequence ID" value="KAH7136352.1"/>
    <property type="molecule type" value="Genomic_DNA"/>
</dbReference>
<name>A0A9P9IWL6_9HYPO</name>
<feature type="transmembrane region" description="Helical" evidence="8">
    <location>
        <begin position="197"/>
        <end position="216"/>
    </location>
</feature>
<evidence type="ECO:0000256" key="8">
    <source>
        <dbReference type="SAM" id="Phobius"/>
    </source>
</evidence>
<comment type="subcellular location">
    <subcellularLocation>
        <location evidence="1">Membrane</location>
        <topology evidence="1">Multi-pass membrane protein</topology>
    </subcellularLocation>
</comment>
<evidence type="ECO:0000313" key="11">
    <source>
        <dbReference type="Proteomes" id="UP000738349"/>
    </source>
</evidence>
<feature type="transmembrane region" description="Helical" evidence="8">
    <location>
        <begin position="105"/>
        <end position="122"/>
    </location>
</feature>
<dbReference type="InterPro" id="IPR011701">
    <property type="entry name" value="MFS"/>
</dbReference>
<dbReference type="PANTHER" id="PTHR43791:SF103">
    <property type="entry name" value="MAJOR FACILITATOR SUPERFAMILY (MFS) PROFILE DOMAIN-CONTAINING PROTEIN-RELATED"/>
    <property type="match status" value="1"/>
</dbReference>
<dbReference type="GO" id="GO:0022857">
    <property type="term" value="F:transmembrane transporter activity"/>
    <property type="evidence" value="ECO:0007669"/>
    <property type="project" value="InterPro"/>
</dbReference>
<keyword evidence="4 8" id="KW-1133">Transmembrane helix</keyword>
<proteinExistence type="inferred from homology"/>
<feature type="transmembrane region" description="Helical" evidence="8">
    <location>
        <begin position="358"/>
        <end position="377"/>
    </location>
</feature>
<feature type="transmembrane region" description="Helical" evidence="8">
    <location>
        <begin position="134"/>
        <end position="155"/>
    </location>
</feature>
<reference evidence="10" key="1">
    <citation type="journal article" date="2021" name="Nat. Commun.">
        <title>Genetic determinants of endophytism in the Arabidopsis root mycobiome.</title>
        <authorList>
            <person name="Mesny F."/>
            <person name="Miyauchi S."/>
            <person name="Thiergart T."/>
            <person name="Pickel B."/>
            <person name="Atanasova L."/>
            <person name="Karlsson M."/>
            <person name="Huettel B."/>
            <person name="Barry K.W."/>
            <person name="Haridas S."/>
            <person name="Chen C."/>
            <person name="Bauer D."/>
            <person name="Andreopoulos W."/>
            <person name="Pangilinan J."/>
            <person name="LaButti K."/>
            <person name="Riley R."/>
            <person name="Lipzen A."/>
            <person name="Clum A."/>
            <person name="Drula E."/>
            <person name="Henrissat B."/>
            <person name="Kohler A."/>
            <person name="Grigoriev I.V."/>
            <person name="Martin F.M."/>
            <person name="Hacquard S."/>
        </authorList>
    </citation>
    <scope>NUCLEOTIDE SEQUENCE</scope>
    <source>
        <strain evidence="10">MPI-CAGE-AT-0147</strain>
    </source>
</reference>
<feature type="transmembrane region" description="Helical" evidence="8">
    <location>
        <begin position="300"/>
        <end position="317"/>
    </location>
</feature>
<sequence length="487" mass="53871">MTEKREEELDEGLEAVLATEQLTPEEDKRIMRRIDTCLLPIMAISYMFQFLDKTALSFTAIMGLRDDLNLKGSDYSWASSIYYFGYLVASYPAGLLMVRWKVGKTIALSILVWGGVLLSAGGCRNDKGLMAVRFFLGVTESAIAPALTVVISMWYKRSEQPLRHAGWFVGNTFAGIIGGLLAYAIGHIRSIAPWKAVFFIFGGLTMAWSFCILLLMPDTPMKSWFLNKEDSAKAMVRVKDNMTGIKSDKIKWSQCIEALTDIKTWIMAGIMISVNIPNGALSSFGAIVIEGLGFNKLHSLLLQGGSYFVQLFAVILSTAGSSYFTNTRTYWVVCNFCLAIMGASLLRQLPEHLLWGRYAGKCLTTAAAANFPLLMSLSSGNVGGFTKKSTVNAIVFIIYCTGNIIGPQLFIEEEAPSYNSGFLAIMICYGVGIAFAFSLRFYLARENRRRDQVSGGQDAEENAELDGNVAAMLDKTDKEIPQFRYVY</sequence>
<evidence type="ECO:0000256" key="6">
    <source>
        <dbReference type="ARBA" id="ARBA00023180"/>
    </source>
</evidence>
<protein>
    <submittedName>
        <fullName evidence="10">Vitamin H transporter</fullName>
    </submittedName>
</protein>
<evidence type="ECO:0000256" key="1">
    <source>
        <dbReference type="ARBA" id="ARBA00004141"/>
    </source>
</evidence>
<dbReference type="SUPFAM" id="SSF103473">
    <property type="entry name" value="MFS general substrate transporter"/>
    <property type="match status" value="1"/>
</dbReference>
<keyword evidence="11" id="KW-1185">Reference proteome</keyword>
<keyword evidence="3 8" id="KW-0812">Transmembrane</keyword>
<feature type="transmembrane region" description="Helical" evidence="8">
    <location>
        <begin position="38"/>
        <end position="61"/>
    </location>
</feature>
<dbReference type="FunFam" id="1.20.1250.20:FF:000064">
    <property type="entry name" value="MFS allantoate transporter"/>
    <property type="match status" value="1"/>
</dbReference>
<keyword evidence="6" id="KW-0325">Glycoprotein</keyword>
<dbReference type="Gene3D" id="1.20.1250.20">
    <property type="entry name" value="MFS general substrate transporter like domains"/>
    <property type="match status" value="1"/>
</dbReference>
<dbReference type="InterPro" id="IPR020846">
    <property type="entry name" value="MFS_dom"/>
</dbReference>
<keyword evidence="5 8" id="KW-0472">Membrane</keyword>
<dbReference type="PROSITE" id="PS50850">
    <property type="entry name" value="MFS"/>
    <property type="match status" value="1"/>
</dbReference>
<evidence type="ECO:0000256" key="7">
    <source>
        <dbReference type="ARBA" id="ARBA00037968"/>
    </source>
</evidence>
<evidence type="ECO:0000256" key="5">
    <source>
        <dbReference type="ARBA" id="ARBA00023136"/>
    </source>
</evidence>
<comment type="similarity">
    <text evidence="7">Belongs to the major facilitator superfamily. Allantoate permease family.</text>
</comment>
<accession>A0A9P9IWL6</accession>
<dbReference type="Proteomes" id="UP000738349">
    <property type="component" value="Unassembled WGS sequence"/>
</dbReference>
<feature type="domain" description="Major facilitator superfamily (MFS) profile" evidence="9">
    <location>
        <begin position="38"/>
        <end position="448"/>
    </location>
</feature>
<comment type="caution">
    <text evidence="10">The sequence shown here is derived from an EMBL/GenBank/DDBJ whole genome shotgun (WGS) entry which is preliminary data.</text>
</comment>
<evidence type="ECO:0000256" key="4">
    <source>
        <dbReference type="ARBA" id="ARBA00022989"/>
    </source>
</evidence>
<feature type="transmembrane region" description="Helical" evidence="8">
    <location>
        <begin position="422"/>
        <end position="443"/>
    </location>
</feature>
<dbReference type="GO" id="GO:0016020">
    <property type="term" value="C:membrane"/>
    <property type="evidence" value="ECO:0007669"/>
    <property type="project" value="UniProtKB-SubCell"/>
</dbReference>
<feature type="transmembrane region" description="Helical" evidence="8">
    <location>
        <begin position="81"/>
        <end position="98"/>
    </location>
</feature>
<dbReference type="OrthoDB" id="5073847at2759"/>
<dbReference type="AlphaFoldDB" id="A0A9P9IWL6"/>
<dbReference type="PANTHER" id="PTHR43791">
    <property type="entry name" value="PERMEASE-RELATED"/>
    <property type="match status" value="1"/>
</dbReference>
<feature type="transmembrane region" description="Helical" evidence="8">
    <location>
        <begin position="167"/>
        <end position="185"/>
    </location>
</feature>
<feature type="transmembrane region" description="Helical" evidence="8">
    <location>
        <begin position="389"/>
        <end position="410"/>
    </location>
</feature>
<organism evidence="10 11">
    <name type="scientific">Dactylonectria macrodidyma</name>
    <dbReference type="NCBI Taxonomy" id="307937"/>
    <lineage>
        <taxon>Eukaryota</taxon>
        <taxon>Fungi</taxon>
        <taxon>Dikarya</taxon>
        <taxon>Ascomycota</taxon>
        <taxon>Pezizomycotina</taxon>
        <taxon>Sordariomycetes</taxon>
        <taxon>Hypocreomycetidae</taxon>
        <taxon>Hypocreales</taxon>
        <taxon>Nectriaceae</taxon>
        <taxon>Dactylonectria</taxon>
    </lineage>
</organism>
<feature type="transmembrane region" description="Helical" evidence="8">
    <location>
        <begin position="265"/>
        <end position="288"/>
    </location>
</feature>
<keyword evidence="2" id="KW-0813">Transport</keyword>
<dbReference type="Pfam" id="PF07690">
    <property type="entry name" value="MFS_1"/>
    <property type="match status" value="1"/>
</dbReference>
<gene>
    <name evidence="10" type="ORF">EDB81DRAFT_693401</name>
</gene>
<evidence type="ECO:0000256" key="3">
    <source>
        <dbReference type="ARBA" id="ARBA00022692"/>
    </source>
</evidence>